<evidence type="ECO:0000313" key="2">
    <source>
        <dbReference type="Proteomes" id="UP000030671"/>
    </source>
</evidence>
<sequence>MATISGHEQFVTCSNLGEPRLVAVVSGIFGVILLKRVFDTVLREFDKNPPETFEMMSNEGSYEHELVRDVLEEEKHAPHEPTQTAWFCENSKPPSRHKPYWLCGAIRDTANKIGIDWDLSKRLKPSVDHGVQTNWRTGTWQFISAARLLDLVSIRHERRDELESAPHVLLYTSTRHQASRVSEDQLGDLQDAIKTHFDSIRRIMQGETYGGKGKLAYSRIEPPFAFDKTQLENFPSTPHINLIETLRRLFIPLYLSERYLRRFPDVVQSRNVALKALKTSDQLIEIFGKHLKMDEWKEDDINDKLRGSGGVLMDIFPKHVA</sequence>
<organism evidence="1 2">
    <name type="scientific">Heterobasidion irregulare (strain TC 32-1)</name>
    <dbReference type="NCBI Taxonomy" id="747525"/>
    <lineage>
        <taxon>Eukaryota</taxon>
        <taxon>Fungi</taxon>
        <taxon>Dikarya</taxon>
        <taxon>Basidiomycota</taxon>
        <taxon>Agaricomycotina</taxon>
        <taxon>Agaricomycetes</taxon>
        <taxon>Russulales</taxon>
        <taxon>Bondarzewiaceae</taxon>
        <taxon>Heterobasidion</taxon>
        <taxon>Heterobasidion annosum species complex</taxon>
    </lineage>
</organism>
<dbReference type="InParanoid" id="W4JQJ1"/>
<dbReference type="STRING" id="747525.W4JQJ1"/>
<keyword evidence="2" id="KW-1185">Reference proteome</keyword>
<dbReference type="Proteomes" id="UP000030671">
    <property type="component" value="Unassembled WGS sequence"/>
</dbReference>
<dbReference type="KEGG" id="hir:HETIRDRAFT_430325"/>
<evidence type="ECO:0000313" key="1">
    <source>
        <dbReference type="EMBL" id="ETW75822.1"/>
    </source>
</evidence>
<dbReference type="EMBL" id="KI925465">
    <property type="protein sequence ID" value="ETW75822.1"/>
    <property type="molecule type" value="Genomic_DNA"/>
</dbReference>
<protein>
    <submittedName>
        <fullName evidence="1">Uncharacterized protein</fullName>
    </submittedName>
</protein>
<reference evidence="1 2" key="1">
    <citation type="journal article" date="2012" name="New Phytol.">
        <title>Insight into trade-off between wood decay and parasitism from the genome of a fungal forest pathogen.</title>
        <authorList>
            <person name="Olson A."/>
            <person name="Aerts A."/>
            <person name="Asiegbu F."/>
            <person name="Belbahri L."/>
            <person name="Bouzid O."/>
            <person name="Broberg A."/>
            <person name="Canback B."/>
            <person name="Coutinho P.M."/>
            <person name="Cullen D."/>
            <person name="Dalman K."/>
            <person name="Deflorio G."/>
            <person name="van Diepen L.T."/>
            <person name="Dunand C."/>
            <person name="Duplessis S."/>
            <person name="Durling M."/>
            <person name="Gonthier P."/>
            <person name="Grimwood J."/>
            <person name="Fossdal C.G."/>
            <person name="Hansson D."/>
            <person name="Henrissat B."/>
            <person name="Hietala A."/>
            <person name="Himmelstrand K."/>
            <person name="Hoffmeister D."/>
            <person name="Hogberg N."/>
            <person name="James T.Y."/>
            <person name="Karlsson M."/>
            <person name="Kohler A."/>
            <person name="Kues U."/>
            <person name="Lee Y.H."/>
            <person name="Lin Y.C."/>
            <person name="Lind M."/>
            <person name="Lindquist E."/>
            <person name="Lombard V."/>
            <person name="Lucas S."/>
            <person name="Lunden K."/>
            <person name="Morin E."/>
            <person name="Murat C."/>
            <person name="Park J."/>
            <person name="Raffaello T."/>
            <person name="Rouze P."/>
            <person name="Salamov A."/>
            <person name="Schmutz J."/>
            <person name="Solheim H."/>
            <person name="Stahlberg J."/>
            <person name="Velez H."/>
            <person name="de Vries R.P."/>
            <person name="Wiebenga A."/>
            <person name="Woodward S."/>
            <person name="Yakovlev I."/>
            <person name="Garbelotto M."/>
            <person name="Martin F."/>
            <person name="Grigoriev I.V."/>
            <person name="Stenlid J."/>
        </authorList>
    </citation>
    <scope>NUCLEOTIDE SEQUENCE [LARGE SCALE GENOMIC DNA]</scope>
    <source>
        <strain evidence="1 2">TC 32-1</strain>
    </source>
</reference>
<gene>
    <name evidence="1" type="ORF">HETIRDRAFT_430325</name>
</gene>
<accession>W4JQJ1</accession>
<proteinExistence type="predicted"/>
<dbReference type="HOGENOM" id="CLU_866146_0_0_1"/>
<dbReference type="GeneID" id="20674438"/>
<name>W4JQJ1_HETIT</name>
<dbReference type="AlphaFoldDB" id="W4JQJ1"/>
<dbReference type="OrthoDB" id="2747778at2759"/>
<dbReference type="RefSeq" id="XP_009552072.1">
    <property type="nucleotide sequence ID" value="XM_009553777.1"/>
</dbReference>